<evidence type="ECO:0000256" key="1">
    <source>
        <dbReference type="ARBA" id="ARBA00022441"/>
    </source>
</evidence>
<protein>
    <submittedName>
        <fullName evidence="5">KLHL2 protein</fullName>
    </submittedName>
</protein>
<dbReference type="SMART" id="SM00875">
    <property type="entry name" value="BACK"/>
    <property type="match status" value="1"/>
</dbReference>
<evidence type="ECO:0000313" key="6">
    <source>
        <dbReference type="Proteomes" id="UP000838412"/>
    </source>
</evidence>
<sequence length="590" mass="64999">MADGGCVEDMGEQVCHTLTDSAFGNDMLSVLNGMRAEGVLLDVTVVAGEEEFRAHSTVLAYGSDYFRRLFASGMKESQDNCVELKDPSITAEGFRLLLNFLYSGELLVSSESVYDVLLVANHLQIQSVMKICYEFISQNMRDAPLDLANYTKAEKLADAYGLTTLHEKVNSALSENFLELSTSDEFLRYATADQLVKMLKTSDLVAPSELQVYEAVVRWLMHDEHSRMPHAAEVLSHVRFALMDQNTLSRLLQTDMGAEESCRQLIMEAMAYHSYPSEVKQGIDWPRSKPRTSVNKKVPLALSSRKAFEFAANGWMEQKSVCPPGQIHAATVVGNVLYAVNQSSFQSYDPATNTWKRLPPPDCGYESVKMIAMDTRLFLVAGNKGDNCSSNAYCYEISEGRWTRIPSIPRLSDGVALASCQGVVFAIGGNVHHPVDPKKESGSTACASKAMGFGIDVSFGAPARSVARIEYEKEPVAAVDAFFPPKNSWKAVSPTTRPHAEATAMVQVDTIYIAGGNTFNDDKICNSTTVEMCRVFVKDDVAVSGWSVIPQPLCVHRFVSKVAVIDRKAYFILGGQMHFTGELVDHDRTS</sequence>
<dbReference type="SUPFAM" id="SSF117281">
    <property type="entry name" value="Kelch motif"/>
    <property type="match status" value="1"/>
</dbReference>
<keyword evidence="2" id="KW-0677">Repeat</keyword>
<dbReference type="Proteomes" id="UP000838412">
    <property type="component" value="Chromosome 10"/>
</dbReference>
<dbReference type="EMBL" id="OV696695">
    <property type="protein sequence ID" value="CAH1238817.1"/>
    <property type="molecule type" value="Genomic_DNA"/>
</dbReference>
<accession>A0A8J9YNI1</accession>
<dbReference type="SUPFAM" id="SSF54695">
    <property type="entry name" value="POZ domain"/>
    <property type="match status" value="1"/>
</dbReference>
<evidence type="ECO:0000259" key="3">
    <source>
        <dbReference type="SMART" id="SM00225"/>
    </source>
</evidence>
<dbReference type="AlphaFoldDB" id="A0A8J9YNI1"/>
<evidence type="ECO:0000259" key="4">
    <source>
        <dbReference type="SMART" id="SM00875"/>
    </source>
</evidence>
<dbReference type="InterPro" id="IPR011705">
    <property type="entry name" value="BACK"/>
</dbReference>
<dbReference type="InterPro" id="IPR015915">
    <property type="entry name" value="Kelch-typ_b-propeller"/>
</dbReference>
<dbReference type="OrthoDB" id="10010636at2759"/>
<dbReference type="InterPro" id="IPR011333">
    <property type="entry name" value="SKP1/BTB/POZ_sf"/>
</dbReference>
<dbReference type="Gene3D" id="2.120.10.80">
    <property type="entry name" value="Kelch-type beta propeller"/>
    <property type="match status" value="1"/>
</dbReference>
<dbReference type="SMART" id="SM00225">
    <property type="entry name" value="BTB"/>
    <property type="match status" value="1"/>
</dbReference>
<gene>
    <name evidence="5" type="primary">KLHL2</name>
    <name evidence="5" type="ORF">BLAG_LOCUS3269</name>
</gene>
<dbReference type="PANTHER" id="PTHR45632:SF13">
    <property type="entry name" value="KELCH-LIKE PROTEIN 26"/>
    <property type="match status" value="1"/>
</dbReference>
<name>A0A8J9YNI1_BRALA</name>
<reference evidence="5" key="1">
    <citation type="submission" date="2022-01" db="EMBL/GenBank/DDBJ databases">
        <authorList>
            <person name="Braso-Vives M."/>
        </authorList>
    </citation>
    <scope>NUCLEOTIDE SEQUENCE</scope>
</reference>
<evidence type="ECO:0000313" key="5">
    <source>
        <dbReference type="EMBL" id="CAH1238817.1"/>
    </source>
</evidence>
<dbReference type="PANTHER" id="PTHR45632">
    <property type="entry name" value="LD33804P"/>
    <property type="match status" value="1"/>
</dbReference>
<dbReference type="PIRSF" id="PIRSF037037">
    <property type="entry name" value="Kelch-like_protein_gigaxonin"/>
    <property type="match status" value="1"/>
</dbReference>
<organism evidence="5 6">
    <name type="scientific">Branchiostoma lanceolatum</name>
    <name type="common">Common lancelet</name>
    <name type="synonym">Amphioxus lanceolatum</name>
    <dbReference type="NCBI Taxonomy" id="7740"/>
    <lineage>
        <taxon>Eukaryota</taxon>
        <taxon>Metazoa</taxon>
        <taxon>Chordata</taxon>
        <taxon>Cephalochordata</taxon>
        <taxon>Leptocardii</taxon>
        <taxon>Amphioxiformes</taxon>
        <taxon>Branchiostomatidae</taxon>
        <taxon>Branchiostoma</taxon>
    </lineage>
</organism>
<dbReference type="Pfam" id="PF07707">
    <property type="entry name" value="BACK"/>
    <property type="match status" value="1"/>
</dbReference>
<dbReference type="InterPro" id="IPR017096">
    <property type="entry name" value="BTB-kelch_protein"/>
</dbReference>
<evidence type="ECO:0000256" key="2">
    <source>
        <dbReference type="ARBA" id="ARBA00022737"/>
    </source>
</evidence>
<dbReference type="Gene3D" id="1.25.40.420">
    <property type="match status" value="1"/>
</dbReference>
<keyword evidence="1" id="KW-0880">Kelch repeat</keyword>
<dbReference type="Pfam" id="PF00651">
    <property type="entry name" value="BTB"/>
    <property type="match status" value="1"/>
</dbReference>
<feature type="domain" description="BACK" evidence="4">
    <location>
        <begin position="150"/>
        <end position="253"/>
    </location>
</feature>
<dbReference type="Gene3D" id="3.30.710.10">
    <property type="entry name" value="Potassium Channel Kv1.1, Chain A"/>
    <property type="match status" value="1"/>
</dbReference>
<dbReference type="InterPro" id="IPR000210">
    <property type="entry name" value="BTB/POZ_dom"/>
</dbReference>
<keyword evidence="6" id="KW-1185">Reference proteome</keyword>
<feature type="domain" description="BTB" evidence="3">
    <location>
        <begin position="41"/>
        <end position="140"/>
    </location>
</feature>
<proteinExistence type="predicted"/>